<keyword evidence="8" id="KW-1171">Viral genome ejection through host cell envelope</keyword>
<name>A0AA51VIP0_9CAUD</name>
<evidence type="ECO:0000256" key="5">
    <source>
        <dbReference type="ARBA" id="ARBA00022612"/>
    </source>
</evidence>
<keyword evidence="10" id="KW-1160">Virus entry into host cell</keyword>
<evidence type="ECO:0000256" key="1">
    <source>
        <dbReference type="ARBA" id="ARBA00003421"/>
    </source>
</evidence>
<keyword evidence="9" id="KW-0231">Viral genome packaging</keyword>
<dbReference type="InterPro" id="IPR020991">
    <property type="entry name" value="Connector_podovirus"/>
</dbReference>
<keyword evidence="3" id="KW-1244">Viral short tail ejection system</keyword>
<dbReference type="Proteomes" id="UP001182174">
    <property type="component" value="Segment"/>
</dbReference>
<keyword evidence="4" id="KW-1162">Viral penetration into host cytoplasm</keyword>
<accession>A0AA51VIP0</accession>
<evidence type="ECO:0000256" key="9">
    <source>
        <dbReference type="ARBA" id="ARBA00023219"/>
    </source>
</evidence>
<reference evidence="12" key="1">
    <citation type="submission" date="2023-05" db="EMBL/GenBank/DDBJ databases">
        <title>Complete genome sequence of three non-O157 smooth Escherichia coli infecting phages.</title>
        <authorList>
            <person name="Pas C."/>
            <person name="Briers Y."/>
            <person name="Fieseler L."/>
        </authorList>
    </citation>
    <scope>NUCLEOTIDE SEQUENCE</scope>
</reference>
<keyword evidence="7" id="KW-0118">Viral capsid assembly</keyword>
<evidence type="ECO:0000256" key="11">
    <source>
        <dbReference type="SAM" id="MobiDB-lite"/>
    </source>
</evidence>
<protein>
    <submittedName>
        <fullName evidence="12">Head-to-tail connector protein</fullName>
    </submittedName>
</protein>
<keyword evidence="6" id="KW-0946">Virion</keyword>
<proteinExistence type="predicted"/>
<evidence type="ECO:0000313" key="13">
    <source>
        <dbReference type="Proteomes" id="UP001182174"/>
    </source>
</evidence>
<evidence type="ECO:0000256" key="10">
    <source>
        <dbReference type="ARBA" id="ARBA00023296"/>
    </source>
</evidence>
<evidence type="ECO:0000256" key="3">
    <source>
        <dbReference type="ARBA" id="ARBA00022470"/>
    </source>
</evidence>
<keyword evidence="5" id="KW-1188">Viral release from host cell</keyword>
<dbReference type="GO" id="GO:0099002">
    <property type="term" value="P:symbiont genome ejection through host cell envelope, short tail mechanism"/>
    <property type="evidence" value="ECO:0007669"/>
    <property type="project" value="UniProtKB-KW"/>
</dbReference>
<feature type="region of interest" description="Disordered" evidence="11">
    <location>
        <begin position="706"/>
        <end position="735"/>
    </location>
</feature>
<keyword evidence="13" id="KW-1185">Reference proteome</keyword>
<dbReference type="Pfam" id="PF12236">
    <property type="entry name" value="Head-tail_con"/>
    <property type="match status" value="1"/>
</dbReference>
<evidence type="ECO:0000256" key="4">
    <source>
        <dbReference type="ARBA" id="ARBA00022595"/>
    </source>
</evidence>
<evidence type="ECO:0000256" key="2">
    <source>
        <dbReference type="ARBA" id="ARBA00004328"/>
    </source>
</evidence>
<evidence type="ECO:0000256" key="7">
    <source>
        <dbReference type="ARBA" id="ARBA00022950"/>
    </source>
</evidence>
<dbReference type="EMBL" id="OQ921333">
    <property type="protein sequence ID" value="WMX18986.1"/>
    <property type="molecule type" value="Genomic_DNA"/>
</dbReference>
<comment type="subcellular location">
    <subcellularLocation>
        <location evidence="2">Virion</location>
    </subcellularLocation>
</comment>
<organism evidence="12 13">
    <name type="scientific">Escherichia phage vB_EcoP_PAS61</name>
    <dbReference type="NCBI Taxonomy" id="3053874"/>
    <lineage>
        <taxon>Viruses</taxon>
        <taxon>Duplodnaviria</taxon>
        <taxon>Heunggongvirae</taxon>
        <taxon>Uroviricota</taxon>
        <taxon>Caudoviricetes</taxon>
        <taxon>Uetakevirus</taxon>
        <taxon>Uetakevirus PAS61</taxon>
    </lineage>
</organism>
<sequence length="735" mass="82551">MAETTKERLNKQFAQLESERQSFEPHWRELSDYINPRGSRFLTSEVNRNDRRNTRIIDSTGTMAARTLASGMMSGITSPARPWFRLATPDPEMMDYGPVKLWLEAVQNRMNDMFNKSNLYQSLPQLYGSLGTYSTGAMAVLEDDEDIIRTMPFPIGSYYLANSPRGSVDTCFRKFSMTVRQLVQEFGLNNVSESVKSMWESGTYEKWIDVMHSVYPNIDRDTLKLDSKNKPFKSVYYEVGGDNDKLLRESGFTSPARPWFRLATPDPEMMDYGPVKLWLEAVQNRMNDMFNKSNLYQSLPQLYGSLGTYSTGAMAVLEDDEDIIRTMPFPIGSYYLANSPRGSVDTCFRKFSMTVRQLVQEFGLNNVSESVKSMWESGTYEKWIDVMHSVYPNIDRDTLKLDSKNKPFKSVYYEVGGDNDKLLRESGFDEFPIMAPRWEVNGEDVYGSSCPGMLALGPVKALQLLQKRKSQLIDKATNPPMVAPTSLKNQRASLLPGDITYIDQITGQDGFRPAYLVNPSTADLVADIQDTRQIINSAYFVDLFMMLQNINTRSMPVEAVIEMKEEKLLMLGPVLERLNDECLNPLIDRAFSMMVRKNMLPPPPDAMEGMPLKVEYISVMAQAQKSIGLSSLASTVNFIGQLAQAKPEALDKLNVDQAIDAFADMSGVSPTVIVPQEQVEQARQQRAQQQQQQQMMAMGMAAAQGAKTLSEAKTSDPSVLSAMANAVSGQGGQSQ</sequence>
<evidence type="ECO:0000256" key="6">
    <source>
        <dbReference type="ARBA" id="ARBA00022844"/>
    </source>
</evidence>
<comment type="function">
    <text evidence="1">Forms the portal vertex of the capsid. This portal plays critical roles in head assembly, genome packaging, neck/tail attachment, and genome ejection. The portal protein multimerizes as a single ring-shaped homododecamer arranged around a central channel.</text>
</comment>
<dbReference type="GO" id="GO:0044423">
    <property type="term" value="C:virion component"/>
    <property type="evidence" value="ECO:0007669"/>
    <property type="project" value="UniProtKB-KW"/>
</dbReference>
<evidence type="ECO:0000313" key="12">
    <source>
        <dbReference type="EMBL" id="WMX18986.1"/>
    </source>
</evidence>
<evidence type="ECO:0000256" key="8">
    <source>
        <dbReference type="ARBA" id="ARBA00023009"/>
    </source>
</evidence>